<dbReference type="InterPro" id="IPR017927">
    <property type="entry name" value="FAD-bd_FR_type"/>
</dbReference>
<feature type="transmembrane region" description="Helical" evidence="5">
    <location>
        <begin position="6"/>
        <end position="28"/>
    </location>
</feature>
<keyword evidence="3" id="KW-0813">Transport</keyword>
<dbReference type="InterPro" id="IPR008254">
    <property type="entry name" value="Flavodoxin/NO_synth"/>
</dbReference>
<dbReference type="GO" id="GO:0005829">
    <property type="term" value="C:cytosol"/>
    <property type="evidence" value="ECO:0007669"/>
    <property type="project" value="TreeGrafter"/>
</dbReference>
<dbReference type="Proteomes" id="UP000076276">
    <property type="component" value="Unassembled WGS sequence"/>
</dbReference>
<gene>
    <name evidence="8" type="ORF">AZH43_11535</name>
</gene>
<dbReference type="InterPro" id="IPR029039">
    <property type="entry name" value="Flavoprotein-like_sf"/>
</dbReference>
<dbReference type="RefSeq" id="WP_067668618.1">
    <property type="nucleotide sequence ID" value="NZ_CBCSIK010000014.1"/>
</dbReference>
<dbReference type="PROSITE" id="PS50902">
    <property type="entry name" value="FLAVODOXIN_LIKE"/>
    <property type="match status" value="1"/>
</dbReference>
<organism evidence="8 9">
    <name type="scientific">Acinetobacter pragensis</name>
    <dbReference type="NCBI Taxonomy" id="1806892"/>
    <lineage>
        <taxon>Bacteria</taxon>
        <taxon>Pseudomonadati</taxon>
        <taxon>Pseudomonadota</taxon>
        <taxon>Gammaproteobacteria</taxon>
        <taxon>Moraxellales</taxon>
        <taxon>Moraxellaceae</taxon>
        <taxon>Acinetobacter</taxon>
    </lineage>
</organism>
<feature type="domain" description="FAD-binding FR-type" evidence="7">
    <location>
        <begin position="197"/>
        <end position="354"/>
    </location>
</feature>
<evidence type="ECO:0000313" key="9">
    <source>
        <dbReference type="Proteomes" id="UP000076276"/>
    </source>
</evidence>
<keyword evidence="3" id="KW-0249">Electron transport</keyword>
<keyword evidence="1" id="KW-0285">Flavoprotein</keyword>
<dbReference type="Gene3D" id="3.40.50.360">
    <property type="match status" value="1"/>
</dbReference>
<dbReference type="PANTHER" id="PTHR19384:SF17">
    <property type="entry name" value="NADPH--CYTOCHROME P450 REDUCTASE"/>
    <property type="match status" value="1"/>
</dbReference>
<keyword evidence="2" id="KW-0288">FMN</keyword>
<sequence length="493" mass="56147">MTSAAALLLSIFAVLLFIHLLVLVWLFFAKRASSRRSRQDINPQAYLIIYASQSGQAEQYAQQTALRLQQAGACAESLNIQELKPAHLQQASKVLWMVSTYGEGDAPDTAQLFQQQMLHQSFDFAHMSYAILAFGDRRYVNFCHFGQALNAWLLKQNAQPWFDLVCVDQSSAADLNIWTHHLEQVTGLQLDMAHEDKRWTDFRLIDRQLLNPGSCGGPMYRVILSVQNQQWHSGDILEVQSANAGTEIQRFLEQHPADSDQAQASHALKLKNLRQPPLRQQNERFMQWISRFEPLPLRDYSIASIPEQNQLELVVRQHVAAQDLGVGSGWLTARASLGGSITAHIRKNPAFHLEKIDKPVIFIGNGSGIAGLMGHLQQRQAWGFQQNWLIFGERQQQFDFLFEQQLSDWKDSGVLHTLDTVFSRDHLPKKYVQHLLAEKAQQLCEWVNQGAYIYLCGSLHGMAQGVDDALTEILGEAAFEQLRLQQRYRRDVY</sequence>
<keyword evidence="9" id="KW-1185">Reference proteome</keyword>
<dbReference type="PRINTS" id="PR00371">
    <property type="entry name" value="FPNCR"/>
</dbReference>
<dbReference type="InterPro" id="IPR039261">
    <property type="entry name" value="FNR_nucleotide-bd"/>
</dbReference>
<dbReference type="OrthoDB" id="9816402at2"/>
<evidence type="ECO:0000256" key="5">
    <source>
        <dbReference type="SAM" id="Phobius"/>
    </source>
</evidence>
<dbReference type="GO" id="GO:0010181">
    <property type="term" value="F:FMN binding"/>
    <property type="evidence" value="ECO:0007669"/>
    <property type="project" value="InterPro"/>
</dbReference>
<keyword evidence="5" id="KW-0812">Transmembrane</keyword>
<dbReference type="GO" id="GO:0003958">
    <property type="term" value="F:NADPH-hemoprotein reductase activity"/>
    <property type="evidence" value="ECO:0007669"/>
    <property type="project" value="UniProtKB-EC"/>
</dbReference>
<dbReference type="AlphaFoldDB" id="A0A151Y282"/>
<evidence type="ECO:0000313" key="8">
    <source>
        <dbReference type="EMBL" id="KYQ72153.1"/>
    </source>
</evidence>
<dbReference type="SUPFAM" id="SSF63380">
    <property type="entry name" value="Riboflavin synthase domain-like"/>
    <property type="match status" value="1"/>
</dbReference>
<comment type="caution">
    <text evidence="8">The sequence shown here is derived from an EMBL/GenBank/DDBJ whole genome shotgun (WGS) entry which is preliminary data.</text>
</comment>
<accession>A0A151Y282</accession>
<name>A0A151Y282_9GAMM</name>
<dbReference type="EC" id="1.6.2.4" evidence="4"/>
<keyword evidence="5" id="KW-0472">Membrane</keyword>
<dbReference type="EMBL" id="LUAW01000019">
    <property type="protein sequence ID" value="KYQ72153.1"/>
    <property type="molecule type" value="Genomic_DNA"/>
</dbReference>
<dbReference type="InterPro" id="IPR001709">
    <property type="entry name" value="Flavoprot_Pyr_Nucl_cyt_Rdtase"/>
</dbReference>
<dbReference type="InterPro" id="IPR001433">
    <property type="entry name" value="OxRdtase_FAD/NAD-bd"/>
</dbReference>
<dbReference type="GO" id="GO:0050660">
    <property type="term" value="F:flavin adenine dinucleotide binding"/>
    <property type="evidence" value="ECO:0007669"/>
    <property type="project" value="TreeGrafter"/>
</dbReference>
<protein>
    <recommendedName>
        <fullName evidence="4">NADPH--hemoprotein reductase</fullName>
        <ecNumber evidence="4">1.6.2.4</ecNumber>
    </recommendedName>
</protein>
<evidence type="ECO:0000259" key="6">
    <source>
        <dbReference type="PROSITE" id="PS50902"/>
    </source>
</evidence>
<dbReference type="SUPFAM" id="SSF52218">
    <property type="entry name" value="Flavoproteins"/>
    <property type="match status" value="1"/>
</dbReference>
<evidence type="ECO:0000256" key="2">
    <source>
        <dbReference type="ARBA" id="ARBA00022643"/>
    </source>
</evidence>
<dbReference type="PRINTS" id="PR00369">
    <property type="entry name" value="FLAVODOXIN"/>
</dbReference>
<dbReference type="Pfam" id="PF00258">
    <property type="entry name" value="Flavodoxin_1"/>
    <property type="match status" value="1"/>
</dbReference>
<dbReference type="SUPFAM" id="SSF52343">
    <property type="entry name" value="Ferredoxin reductase-like, C-terminal NADP-linked domain"/>
    <property type="match status" value="1"/>
</dbReference>
<keyword evidence="5" id="KW-1133">Transmembrane helix</keyword>
<dbReference type="STRING" id="1806892.AZH43_11535"/>
<dbReference type="PANTHER" id="PTHR19384">
    <property type="entry name" value="NITRIC OXIDE SYNTHASE-RELATED"/>
    <property type="match status" value="1"/>
</dbReference>
<feature type="domain" description="Flavodoxin-like" evidence="6">
    <location>
        <begin position="46"/>
        <end position="183"/>
    </location>
</feature>
<evidence type="ECO:0000256" key="1">
    <source>
        <dbReference type="ARBA" id="ARBA00022630"/>
    </source>
</evidence>
<evidence type="ECO:0000259" key="7">
    <source>
        <dbReference type="PROSITE" id="PS51384"/>
    </source>
</evidence>
<dbReference type="CDD" id="cd06200">
    <property type="entry name" value="SiR_like1"/>
    <property type="match status" value="1"/>
</dbReference>
<proteinExistence type="predicted"/>
<dbReference type="Pfam" id="PF00175">
    <property type="entry name" value="NAD_binding_1"/>
    <property type="match status" value="1"/>
</dbReference>
<reference evidence="8 9" key="1">
    <citation type="submission" date="2016-03" db="EMBL/GenBank/DDBJ databases">
        <title>Acinetobacter genomospecies 28 strain ANC 4149.</title>
        <authorList>
            <person name="Radolfova-Krizova L."/>
            <person name="Nemec A."/>
        </authorList>
    </citation>
    <scope>NUCLEOTIDE SEQUENCE [LARGE SCALE GENOMIC DNA]</scope>
    <source>
        <strain evidence="8 9">ANC 4149</strain>
    </source>
</reference>
<dbReference type="InterPro" id="IPR017938">
    <property type="entry name" value="Riboflavin_synthase-like_b-brl"/>
</dbReference>
<evidence type="ECO:0000256" key="3">
    <source>
        <dbReference type="ARBA" id="ARBA00022982"/>
    </source>
</evidence>
<dbReference type="InterPro" id="IPR001094">
    <property type="entry name" value="Flavdoxin-like"/>
</dbReference>
<dbReference type="PROSITE" id="PS51384">
    <property type="entry name" value="FAD_FR"/>
    <property type="match status" value="1"/>
</dbReference>
<dbReference type="Gene3D" id="3.40.50.80">
    <property type="entry name" value="Nucleotide-binding domain of ferredoxin-NADP reductase (FNR) module"/>
    <property type="match status" value="1"/>
</dbReference>
<evidence type="ECO:0000256" key="4">
    <source>
        <dbReference type="ARBA" id="ARBA00023797"/>
    </source>
</evidence>